<reference evidence="2 3" key="1">
    <citation type="journal article" date="2018" name="BMC Genomics">
        <title>Comparative genome analyses reveal sequence features reflecting distinct modes of host-adaptation between dicot and monocot powdery mildew.</title>
        <authorList>
            <person name="Wu Y."/>
            <person name="Ma X."/>
            <person name="Pan Z."/>
            <person name="Kale S.D."/>
            <person name="Song Y."/>
            <person name="King H."/>
            <person name="Zhang Q."/>
            <person name="Presley C."/>
            <person name="Deng X."/>
            <person name="Wei C.I."/>
            <person name="Xiao S."/>
        </authorList>
    </citation>
    <scope>NUCLEOTIDE SEQUENCE [LARGE SCALE GENOMIC DNA]</scope>
    <source>
        <strain evidence="2">UMSG2</strain>
    </source>
</reference>
<feature type="region of interest" description="Disordered" evidence="1">
    <location>
        <begin position="565"/>
        <end position="588"/>
    </location>
</feature>
<proteinExistence type="predicted"/>
<comment type="caution">
    <text evidence="2">The sequence shown here is derived from an EMBL/GenBank/DDBJ whole genome shotgun (WGS) entry which is preliminary data.</text>
</comment>
<evidence type="ECO:0000313" key="2">
    <source>
        <dbReference type="EMBL" id="RKF60439.1"/>
    </source>
</evidence>
<keyword evidence="3" id="KW-1185">Reference proteome</keyword>
<evidence type="ECO:0000313" key="3">
    <source>
        <dbReference type="Proteomes" id="UP000286134"/>
    </source>
</evidence>
<gene>
    <name evidence="2" type="ORF">OnM2_051009</name>
</gene>
<dbReference type="Proteomes" id="UP000286134">
    <property type="component" value="Unassembled WGS sequence"/>
</dbReference>
<feature type="region of interest" description="Disordered" evidence="1">
    <location>
        <begin position="206"/>
        <end position="254"/>
    </location>
</feature>
<sequence>MWDVNWMDPFRETVGERRSRKNANATSSKQPEIPSRRSSILSFNSNEHQLKKPSFINFLGGGNLPNKKRTKSSKEGHLLLGSLPTDQDEKVHEAAKWVKRLYEVPLDNSQTAPEISPYCLSSQSIFRCNYDTEHSDASDAAESIFSGWTGKTENTQSTWSTGPGPKSPIKKVPPLSLNSVLSKKKEPAFVPLECPKSFERAMSALIGIDPPKESSRSRKRTSASTSTEKVEKSVSNTKASSGIKVTRTETQDVSRIKLPHEAEETTAEWRPPDAWECMSSNEVKPQGKQDVNAVGGYLPKFRLDGKIVTPIPEICYRQREIRMMEAATSKIVLKRLEEEWDVVADASVYRELELRKQLWMLRALRGFRNQNLKNLVNITPENGKVMSLYENDALASTLSALTTAKEVHHVSATPLSPSEYPNIVPRNIASPTTQISYPVSTFISISAVSMPYLFPASSIPTLLKECHRVLVSPILPPSPTLPAEFDSSPRVTKLTRGGSLHIIILDPSPIQATIGPRFRNWLDTHLIINLERHFRCVHPSRLFPVWLEDAGLQAKSSKNFHVRFSASVPKSPPSPAVSDNENLENEENRGSELIELQLKSVAGRMLWKYMWGNFVLGEKWWWEDKEIIEECEKLGTCWEYNEIEAVKGS</sequence>
<organism evidence="2 3">
    <name type="scientific">Erysiphe neolycopersici</name>
    <dbReference type="NCBI Taxonomy" id="212602"/>
    <lineage>
        <taxon>Eukaryota</taxon>
        <taxon>Fungi</taxon>
        <taxon>Dikarya</taxon>
        <taxon>Ascomycota</taxon>
        <taxon>Pezizomycotina</taxon>
        <taxon>Leotiomycetes</taxon>
        <taxon>Erysiphales</taxon>
        <taxon>Erysiphaceae</taxon>
        <taxon>Erysiphe</taxon>
    </lineage>
</organism>
<name>A0A420HSW3_9PEZI</name>
<dbReference type="OrthoDB" id="3902588at2759"/>
<evidence type="ECO:0000256" key="1">
    <source>
        <dbReference type="SAM" id="MobiDB-lite"/>
    </source>
</evidence>
<feature type="region of interest" description="Disordered" evidence="1">
    <location>
        <begin position="16"/>
        <end position="38"/>
    </location>
</feature>
<feature type="compositionally biased region" description="Polar residues" evidence="1">
    <location>
        <begin position="22"/>
        <end position="38"/>
    </location>
</feature>
<dbReference type="EMBL" id="MCFK01005109">
    <property type="protein sequence ID" value="RKF60439.1"/>
    <property type="molecule type" value="Genomic_DNA"/>
</dbReference>
<accession>A0A420HSW3</accession>
<feature type="region of interest" description="Disordered" evidence="1">
    <location>
        <begin position="151"/>
        <end position="174"/>
    </location>
</feature>
<protein>
    <submittedName>
        <fullName evidence="2">Uncharacterized protein</fullName>
    </submittedName>
</protein>
<feature type="compositionally biased region" description="Polar residues" evidence="1">
    <location>
        <begin position="151"/>
        <end position="161"/>
    </location>
</feature>
<dbReference type="AlphaFoldDB" id="A0A420HSW3"/>